<dbReference type="EMBL" id="ANIY01003074">
    <property type="protein sequence ID" value="ETP37472.1"/>
    <property type="molecule type" value="Genomic_DNA"/>
</dbReference>
<dbReference type="AlphaFoldDB" id="W2YRL1"/>
<gene>
    <name evidence="1" type="ORF">F442_14718</name>
</gene>
<reference evidence="1 2" key="1">
    <citation type="submission" date="2013-11" db="EMBL/GenBank/DDBJ databases">
        <title>The Genome Sequence of Phytophthora parasitica P10297.</title>
        <authorList>
            <consortium name="The Broad Institute Genomics Platform"/>
            <person name="Russ C."/>
            <person name="Tyler B."/>
            <person name="Panabieres F."/>
            <person name="Shan W."/>
            <person name="Tripathy S."/>
            <person name="Grunwald N."/>
            <person name="Machado M."/>
            <person name="Johnson C.S."/>
            <person name="Walker B."/>
            <person name="Young S.K."/>
            <person name="Zeng Q."/>
            <person name="Gargeya S."/>
            <person name="Fitzgerald M."/>
            <person name="Haas B."/>
            <person name="Abouelleil A."/>
            <person name="Allen A.W."/>
            <person name="Alvarado L."/>
            <person name="Arachchi H.M."/>
            <person name="Berlin A.M."/>
            <person name="Chapman S.B."/>
            <person name="Gainer-Dewar J."/>
            <person name="Goldberg J."/>
            <person name="Griggs A."/>
            <person name="Gujja S."/>
            <person name="Hansen M."/>
            <person name="Howarth C."/>
            <person name="Imamovic A."/>
            <person name="Ireland A."/>
            <person name="Larimer J."/>
            <person name="McCowan C."/>
            <person name="Murphy C."/>
            <person name="Pearson M."/>
            <person name="Poon T.W."/>
            <person name="Priest M."/>
            <person name="Roberts A."/>
            <person name="Saif S."/>
            <person name="Shea T."/>
            <person name="Sisk P."/>
            <person name="Sykes S."/>
            <person name="Wortman J."/>
            <person name="Nusbaum C."/>
            <person name="Birren B."/>
        </authorList>
    </citation>
    <scope>NUCLEOTIDE SEQUENCE [LARGE SCALE GENOMIC DNA]</scope>
    <source>
        <strain evidence="1 2">P10297</strain>
    </source>
</reference>
<comment type="caution">
    <text evidence="1">The sequence shown here is derived from an EMBL/GenBank/DDBJ whole genome shotgun (WGS) entry which is preliminary data.</text>
</comment>
<proteinExistence type="predicted"/>
<protein>
    <submittedName>
        <fullName evidence="1">Uncharacterized protein</fullName>
    </submittedName>
</protein>
<sequence>MFYSRFKSKTATPHRGGLRFFITERNLSPSKVIAAVQSCTSCIRELFPHDQFLVVAVQLG</sequence>
<evidence type="ECO:0000313" key="1">
    <source>
        <dbReference type="EMBL" id="ETP37472.1"/>
    </source>
</evidence>
<accession>W2YRL1</accession>
<name>W2YRL1_PHYNI</name>
<dbReference type="Proteomes" id="UP000018948">
    <property type="component" value="Unassembled WGS sequence"/>
</dbReference>
<organism evidence="1 2">
    <name type="scientific">Phytophthora nicotianae P10297</name>
    <dbReference type="NCBI Taxonomy" id="1317064"/>
    <lineage>
        <taxon>Eukaryota</taxon>
        <taxon>Sar</taxon>
        <taxon>Stramenopiles</taxon>
        <taxon>Oomycota</taxon>
        <taxon>Peronosporomycetes</taxon>
        <taxon>Peronosporales</taxon>
        <taxon>Peronosporaceae</taxon>
        <taxon>Phytophthora</taxon>
    </lineage>
</organism>
<evidence type="ECO:0000313" key="2">
    <source>
        <dbReference type="Proteomes" id="UP000018948"/>
    </source>
</evidence>